<keyword evidence="2" id="KW-1185">Reference proteome</keyword>
<dbReference type="Proteomes" id="UP001205998">
    <property type="component" value="Unassembled WGS sequence"/>
</dbReference>
<evidence type="ECO:0000313" key="2">
    <source>
        <dbReference type="Proteomes" id="UP001205998"/>
    </source>
</evidence>
<name>A0AAD5FL17_SILAS</name>
<proteinExistence type="predicted"/>
<protein>
    <recommendedName>
        <fullName evidence="3">Craniofacial development protein 2-like</fullName>
    </recommendedName>
</protein>
<sequence>MWIKKEKFIPDRSRPGYQRPPEVLLPNRVPLKIGLLLAKGFEGEEEDVYRDSREKGNETKWKESKARNIKGGFKLFFHGVDGKRNGAGVILKGEYSKSVVEVKRISDRVMNMKLEVEGGMMNVICAYDPQVGCEMEDKKKFWSELDDVVEGLPRNERLVTGADLNEHVGEKNRCDEEVMGKYGFKERNVEEQMVVDIAKKMETAVVNTYFNKKEDQRVMYKCGGSL</sequence>
<dbReference type="AlphaFoldDB" id="A0AAD5FL17"/>
<dbReference type="InterPro" id="IPR027124">
    <property type="entry name" value="Swc5/CFDP1/2"/>
</dbReference>
<reference evidence="1" key="1">
    <citation type="submission" date="2018-07" db="EMBL/GenBank/DDBJ databases">
        <title>Comparative genomics of catfishes provides insights into carnivory and benthic adaptation.</title>
        <authorList>
            <person name="Zhang Y."/>
            <person name="Wang D."/>
            <person name="Peng Z."/>
            <person name="Zheng S."/>
            <person name="Shao F."/>
            <person name="Tao W."/>
        </authorList>
    </citation>
    <scope>NUCLEOTIDE SEQUENCE</scope>
    <source>
        <strain evidence="1">Chongqing</strain>
    </source>
</reference>
<evidence type="ECO:0000313" key="1">
    <source>
        <dbReference type="EMBL" id="KAI5619497.1"/>
    </source>
</evidence>
<comment type="caution">
    <text evidence="1">The sequence shown here is derived from an EMBL/GenBank/DDBJ whole genome shotgun (WGS) entry which is preliminary data.</text>
</comment>
<accession>A0AAD5FL17</accession>
<evidence type="ECO:0008006" key="3">
    <source>
        <dbReference type="Google" id="ProtNLM"/>
    </source>
</evidence>
<dbReference type="Gene3D" id="3.60.10.10">
    <property type="entry name" value="Endonuclease/exonuclease/phosphatase"/>
    <property type="match status" value="1"/>
</dbReference>
<organism evidence="1 2">
    <name type="scientific">Silurus asotus</name>
    <name type="common">Amur catfish</name>
    <name type="synonym">Parasilurus asotus</name>
    <dbReference type="NCBI Taxonomy" id="30991"/>
    <lineage>
        <taxon>Eukaryota</taxon>
        <taxon>Metazoa</taxon>
        <taxon>Chordata</taxon>
        <taxon>Craniata</taxon>
        <taxon>Vertebrata</taxon>
        <taxon>Euteleostomi</taxon>
        <taxon>Actinopterygii</taxon>
        <taxon>Neopterygii</taxon>
        <taxon>Teleostei</taxon>
        <taxon>Ostariophysi</taxon>
        <taxon>Siluriformes</taxon>
        <taxon>Siluridae</taxon>
        <taxon>Silurus</taxon>
    </lineage>
</organism>
<dbReference type="InterPro" id="IPR036691">
    <property type="entry name" value="Endo/exonu/phosph_ase_sf"/>
</dbReference>
<dbReference type="SUPFAM" id="SSF56219">
    <property type="entry name" value="DNase I-like"/>
    <property type="match status" value="1"/>
</dbReference>
<gene>
    <name evidence="1" type="ORF">C0J50_20894</name>
</gene>
<dbReference type="EMBL" id="MU551666">
    <property type="protein sequence ID" value="KAI5619497.1"/>
    <property type="molecule type" value="Genomic_DNA"/>
</dbReference>
<dbReference type="PANTHER" id="PTHR23227:SF83">
    <property type="entry name" value="ENDONUCLEASE_EXONUCLEASE_PHOSPHATASE DOMAIN-CONTAINING PROTEIN"/>
    <property type="match status" value="1"/>
</dbReference>
<dbReference type="PANTHER" id="PTHR23227">
    <property type="entry name" value="BUCENTAUR RELATED"/>
    <property type="match status" value="1"/>
</dbReference>